<evidence type="ECO:0000256" key="1">
    <source>
        <dbReference type="SAM" id="Phobius"/>
    </source>
</evidence>
<evidence type="ECO:0000313" key="2">
    <source>
        <dbReference type="EMBL" id="MDN7931015.1"/>
    </source>
</evidence>
<evidence type="ECO:0000313" key="3">
    <source>
        <dbReference type="Proteomes" id="UP001171606"/>
    </source>
</evidence>
<gene>
    <name evidence="2" type="ORF">QZM52_06870</name>
</gene>
<feature type="transmembrane region" description="Helical" evidence="1">
    <location>
        <begin position="338"/>
        <end position="355"/>
    </location>
</feature>
<feature type="transmembrane region" description="Helical" evidence="1">
    <location>
        <begin position="203"/>
        <end position="225"/>
    </location>
</feature>
<accession>A0ABT8P7F1</accession>
<feature type="transmembrane region" description="Helical" evidence="1">
    <location>
        <begin position="281"/>
        <end position="302"/>
    </location>
</feature>
<keyword evidence="1" id="KW-0472">Membrane</keyword>
<feature type="transmembrane region" description="Helical" evidence="1">
    <location>
        <begin position="83"/>
        <end position="103"/>
    </location>
</feature>
<feature type="transmembrane region" description="Helical" evidence="1">
    <location>
        <begin position="112"/>
        <end position="132"/>
    </location>
</feature>
<feature type="transmembrane region" description="Helical" evidence="1">
    <location>
        <begin position="58"/>
        <end position="77"/>
    </location>
</feature>
<feature type="transmembrane region" description="Helical" evidence="1">
    <location>
        <begin position="245"/>
        <end position="269"/>
    </location>
</feature>
<organism evidence="2 3">
    <name type="scientific">Burkholderia metallica</name>
    <dbReference type="NCBI Taxonomy" id="488729"/>
    <lineage>
        <taxon>Bacteria</taxon>
        <taxon>Pseudomonadati</taxon>
        <taxon>Pseudomonadota</taxon>
        <taxon>Betaproteobacteria</taxon>
        <taxon>Burkholderiales</taxon>
        <taxon>Burkholderiaceae</taxon>
        <taxon>Burkholderia</taxon>
        <taxon>Burkholderia cepacia complex</taxon>
    </lineage>
</organism>
<protein>
    <submittedName>
        <fullName evidence="2">Uncharacterized protein</fullName>
    </submittedName>
</protein>
<comment type="caution">
    <text evidence="2">The sequence shown here is derived from an EMBL/GenBank/DDBJ whole genome shotgun (WGS) entry which is preliminary data.</text>
</comment>
<sequence>MAQAFLDHGTPDITSADYREVQSYKGDAETNVSEVAGRSSPTASPPFFRDKNGRYYSYHFWLYSLFVAPFLFLVKLFGIATPWAFTITNLVFAIVASCAICTWRDVGFEKRLFLLTLYWSCGTVPYISWTHPEVFSASLLTVSMVMALNRRYVIASIAAAMVAQQNPPALFLVAILLVFDFYTNFHKTRSVVPSVRKVAEWSACIAIAFLSISFFFVHFGVGNLIASSGFTDARLISFERLWSFYFDLCQGAIVLLWPLLVIVPAMVVCGVTGKRLKTKKIFVAMALVLSSIVLAVPSISATNFNSGASFILRYAYWASIPLLFAVVVLSSDGASGRAIAYIGVVAFSALNVSYYKGDWWSYLHYTRAAEKVMNRFPSLYNPVPEIFIERGRHVDGAMNDKAIYYYASNGEVRKVLLNEGYSNVVDFKCRGGKGVGDYVGSTSRVEQGWVYYNLKGGCLAPFGGEGTYEVPPAVGGGDMLSFDNAGSGKLYLSSGWSSPESWGTWSDAPDASIVLPLKKGGIDTISIKANALVNAARKEQSVDVFVNGLSSGSVVLSASNDNRFDIRVPENALSGTGRAELLTLDFKFRDPVSPKALGISGDDRRLAMGLTSLTIR</sequence>
<proteinExistence type="predicted"/>
<reference evidence="2" key="1">
    <citation type="submission" date="2023-07" db="EMBL/GenBank/DDBJ databases">
        <title>A collection of bacterial strains from the Burkholderia cepacia Research Laboratory and Repository.</title>
        <authorList>
            <person name="Lipuma J."/>
            <person name="Spilker T."/>
            <person name="Caverly L."/>
        </authorList>
    </citation>
    <scope>NUCLEOTIDE SEQUENCE</scope>
    <source>
        <strain evidence="2">AU42020</strain>
    </source>
</reference>
<keyword evidence="3" id="KW-1185">Reference proteome</keyword>
<dbReference type="RefSeq" id="WP_301754883.1">
    <property type="nucleotide sequence ID" value="NZ_JAUJSQ010000002.1"/>
</dbReference>
<feature type="transmembrane region" description="Helical" evidence="1">
    <location>
        <begin position="314"/>
        <end position="331"/>
    </location>
</feature>
<keyword evidence="1" id="KW-0812">Transmembrane</keyword>
<dbReference type="EMBL" id="JAUJSQ010000002">
    <property type="protein sequence ID" value="MDN7931015.1"/>
    <property type="molecule type" value="Genomic_DNA"/>
</dbReference>
<keyword evidence="1" id="KW-1133">Transmembrane helix</keyword>
<name>A0ABT8P7F1_9BURK</name>
<dbReference type="Proteomes" id="UP001171606">
    <property type="component" value="Unassembled WGS sequence"/>
</dbReference>
<feature type="transmembrane region" description="Helical" evidence="1">
    <location>
        <begin position="152"/>
        <end position="182"/>
    </location>
</feature>